<dbReference type="GO" id="GO:0006432">
    <property type="term" value="P:phenylalanyl-tRNA aminoacylation"/>
    <property type="evidence" value="ECO:0007669"/>
    <property type="project" value="InterPro"/>
</dbReference>
<dbReference type="Gene3D" id="3.30.70.380">
    <property type="entry name" value="Ferrodoxin-fold anticodon-binding domain"/>
    <property type="match status" value="1"/>
</dbReference>
<organism evidence="2">
    <name type="scientific">marine metagenome</name>
    <dbReference type="NCBI Taxonomy" id="408172"/>
    <lineage>
        <taxon>unclassified sequences</taxon>
        <taxon>metagenomes</taxon>
        <taxon>ecological metagenomes</taxon>
    </lineage>
</organism>
<evidence type="ECO:0000313" key="2">
    <source>
        <dbReference type="EMBL" id="SUZ47710.1"/>
    </source>
</evidence>
<gene>
    <name evidence="2" type="ORF">METZ01_LOCUS564</name>
</gene>
<protein>
    <recommendedName>
        <fullName evidence="1">FDX-ACB domain-containing protein</fullName>
    </recommendedName>
</protein>
<dbReference type="SUPFAM" id="SSF54991">
    <property type="entry name" value="Anticodon-binding domain of PheRS"/>
    <property type="match status" value="1"/>
</dbReference>
<feature type="non-terminal residue" evidence="2">
    <location>
        <position position="1"/>
    </location>
</feature>
<dbReference type="GO" id="GO:0004826">
    <property type="term" value="F:phenylalanine-tRNA ligase activity"/>
    <property type="evidence" value="ECO:0007669"/>
    <property type="project" value="InterPro"/>
</dbReference>
<proteinExistence type="predicted"/>
<dbReference type="EMBL" id="UINC01000032">
    <property type="protein sequence ID" value="SUZ47710.1"/>
    <property type="molecule type" value="Genomic_DNA"/>
</dbReference>
<accession>A0A381MZB9</accession>
<dbReference type="GO" id="GO:0009328">
    <property type="term" value="C:phenylalanine-tRNA ligase complex"/>
    <property type="evidence" value="ECO:0007669"/>
    <property type="project" value="TreeGrafter"/>
</dbReference>
<dbReference type="Pfam" id="PF03147">
    <property type="entry name" value="FDX-ACB"/>
    <property type="match status" value="1"/>
</dbReference>
<dbReference type="InterPro" id="IPR045864">
    <property type="entry name" value="aa-tRNA-synth_II/BPL/LPL"/>
</dbReference>
<evidence type="ECO:0000259" key="1">
    <source>
        <dbReference type="PROSITE" id="PS51447"/>
    </source>
</evidence>
<reference evidence="2" key="1">
    <citation type="submission" date="2018-05" db="EMBL/GenBank/DDBJ databases">
        <authorList>
            <person name="Lanie J.A."/>
            <person name="Ng W.-L."/>
            <person name="Kazmierczak K.M."/>
            <person name="Andrzejewski T.M."/>
            <person name="Davidsen T.M."/>
            <person name="Wayne K.J."/>
            <person name="Tettelin H."/>
            <person name="Glass J.I."/>
            <person name="Rusch D."/>
            <person name="Podicherti R."/>
            <person name="Tsui H.-C.T."/>
            <person name="Winkler M.E."/>
        </authorList>
    </citation>
    <scope>NUCLEOTIDE SEQUENCE</scope>
</reference>
<dbReference type="AlphaFoldDB" id="A0A381MZB9"/>
<dbReference type="Pfam" id="PF17759">
    <property type="entry name" value="tRNA_synthFbeta"/>
    <property type="match status" value="1"/>
</dbReference>
<dbReference type="PANTHER" id="PTHR10947:SF0">
    <property type="entry name" value="PHENYLALANINE--TRNA LIGASE BETA SUBUNIT"/>
    <property type="match status" value="1"/>
</dbReference>
<feature type="domain" description="FDX-ACB" evidence="1">
    <location>
        <begin position="202"/>
        <end position="295"/>
    </location>
</feature>
<dbReference type="InterPro" id="IPR036690">
    <property type="entry name" value="Fdx_antiC-bd_sf"/>
</dbReference>
<dbReference type="PROSITE" id="PS51447">
    <property type="entry name" value="FDX_ACB"/>
    <property type="match status" value="1"/>
</dbReference>
<dbReference type="InterPro" id="IPR045060">
    <property type="entry name" value="Phe-tRNA-ligase_IIc_bsu"/>
</dbReference>
<dbReference type="SMART" id="SM00896">
    <property type="entry name" value="FDX-ACB"/>
    <property type="match status" value="1"/>
</dbReference>
<name>A0A381MZB9_9ZZZZ</name>
<dbReference type="InterPro" id="IPR041616">
    <property type="entry name" value="PheRS_beta_core"/>
</dbReference>
<dbReference type="SUPFAM" id="SSF55681">
    <property type="entry name" value="Class II aaRS and biotin synthetases"/>
    <property type="match status" value="1"/>
</dbReference>
<dbReference type="PANTHER" id="PTHR10947">
    <property type="entry name" value="PHENYLALANYL-TRNA SYNTHETASE BETA CHAIN AND LEUCINE-RICH REPEAT-CONTAINING PROTEIN 47"/>
    <property type="match status" value="1"/>
</dbReference>
<dbReference type="InterPro" id="IPR005121">
    <property type="entry name" value="Fdx_antiC-bd"/>
</dbReference>
<sequence>ILTGLGFNQVFNNSLQSKKTVITLDIPAVKVMNPLSDTMSHLRTSLLPGLLETADYNLKNGTPDVLLFEWGNIFCQEKPGLKGIVEKFQLTGIIHGNLNEKSLHRINKRPASFLILKGLVDTFLTRLKFHNVAFNSLKENELGFLNSFTIEVAGNTIGYMGDISSKFSSNMLLDLGQSFGFQFDLNQLLKLSETTSQYKPVINFPLIQRDLNFVMDEKIQVGKVNSTIQNNGKNILLKSEPLNIFRQKSLGKEKKSVAFNLVFQSSSKTLEDKDVNPVIDAIIRVVSKKYSAKLR</sequence>
<dbReference type="Gene3D" id="3.30.930.10">
    <property type="entry name" value="Bira Bifunctional Protein, Domain 2"/>
    <property type="match status" value="1"/>
</dbReference>